<dbReference type="AlphaFoldDB" id="X1ENE4"/>
<accession>X1ENE4</accession>
<dbReference type="EMBL" id="BART01035022">
    <property type="protein sequence ID" value="GAH10168.1"/>
    <property type="molecule type" value="Genomic_DNA"/>
</dbReference>
<protein>
    <submittedName>
        <fullName evidence="1">Uncharacterized protein</fullName>
    </submittedName>
</protein>
<proteinExistence type="predicted"/>
<evidence type="ECO:0000313" key="1">
    <source>
        <dbReference type="EMBL" id="GAH10168.1"/>
    </source>
</evidence>
<sequence>MHQYPNIYTTCELRDVAENNRLNVVKEEFLVAEYSHHGLFGDYMFGWKSYVDWTHYNFGNIKNWNEQHNAFEGDLVMSFDIAQSPLPSFQTQSGDALTKNFDYVAVSSIAVQNNLHGLLDQSAPEIVGLTPKEYEAEKNERSALDTFGKTEKWVASY</sequence>
<reference evidence="1" key="1">
    <citation type="journal article" date="2014" name="Front. Microbiol.">
        <title>High frequency of phylogenetically diverse reductive dehalogenase-homologous genes in deep subseafloor sedimentary metagenomes.</title>
        <authorList>
            <person name="Kawai M."/>
            <person name="Futagami T."/>
            <person name="Toyoda A."/>
            <person name="Takaki Y."/>
            <person name="Nishi S."/>
            <person name="Hori S."/>
            <person name="Arai W."/>
            <person name="Tsubouchi T."/>
            <person name="Morono Y."/>
            <person name="Uchiyama I."/>
            <person name="Ito T."/>
            <person name="Fujiyama A."/>
            <person name="Inagaki F."/>
            <person name="Takami H."/>
        </authorList>
    </citation>
    <scope>NUCLEOTIDE SEQUENCE</scope>
    <source>
        <strain evidence="1">Expedition CK06-06</strain>
    </source>
</reference>
<name>X1ENE4_9ZZZZ</name>
<feature type="non-terminal residue" evidence="1">
    <location>
        <position position="157"/>
    </location>
</feature>
<organism evidence="1">
    <name type="scientific">marine sediment metagenome</name>
    <dbReference type="NCBI Taxonomy" id="412755"/>
    <lineage>
        <taxon>unclassified sequences</taxon>
        <taxon>metagenomes</taxon>
        <taxon>ecological metagenomes</taxon>
    </lineage>
</organism>
<comment type="caution">
    <text evidence="1">The sequence shown here is derived from an EMBL/GenBank/DDBJ whole genome shotgun (WGS) entry which is preliminary data.</text>
</comment>
<gene>
    <name evidence="1" type="ORF">S01H4_59658</name>
</gene>